<proteinExistence type="predicted"/>
<dbReference type="Pfam" id="PF00249">
    <property type="entry name" value="Myb_DNA-binding"/>
    <property type="match status" value="2"/>
</dbReference>
<dbReference type="PROSITE" id="PS51294">
    <property type="entry name" value="HTH_MYB"/>
    <property type="match status" value="3"/>
</dbReference>
<feature type="domain" description="Myb-like" evidence="1">
    <location>
        <begin position="189"/>
        <end position="239"/>
    </location>
</feature>
<feature type="domain" description="HTH myb-type" evidence="2">
    <location>
        <begin position="193"/>
        <end position="243"/>
    </location>
</feature>
<dbReference type="PANTHER" id="PTHR45614:SF51">
    <property type="entry name" value="MYB-LIKE DNA-BINDING PROTEIN BAS1"/>
    <property type="match status" value="1"/>
</dbReference>
<dbReference type="CDD" id="cd00167">
    <property type="entry name" value="SANT"/>
    <property type="match status" value="1"/>
</dbReference>
<accession>A0ABR2WZI8</accession>
<sequence>MYCSRLFANTKSCCIIIPNYKRFQSTLQVQPQLAAKRETRRWTEEEKSKLIAEVEKHGTAWRVIRNSFPERSTNSLARLWYRMQLEKNVHKHGRWSREEDESLLELMDMPEYRSRWKVISEALGRTPESCMIRWRFNLDPKLRKGKWTQEEDATLLDLIKEHGRRWSVIANKIERSEHSCLVRYYDHLDPNIKQGRWSEEEDQKLLEGVRQHGFRWSEIVKDIPGRYAVGAIARYRSYIHKQSQTEAKRTPTIDSNKDK</sequence>
<reference evidence="3 4" key="1">
    <citation type="submission" date="2023-04" db="EMBL/GenBank/DDBJ databases">
        <title>Genome of Basidiobolus ranarum AG-B5.</title>
        <authorList>
            <person name="Stajich J.E."/>
            <person name="Carter-House D."/>
            <person name="Gryganskyi A."/>
        </authorList>
    </citation>
    <scope>NUCLEOTIDE SEQUENCE [LARGE SCALE GENOMIC DNA]</scope>
    <source>
        <strain evidence="3 4">AG-B5</strain>
    </source>
</reference>
<evidence type="ECO:0000313" key="4">
    <source>
        <dbReference type="Proteomes" id="UP001479436"/>
    </source>
</evidence>
<feature type="domain" description="Myb-like" evidence="1">
    <location>
        <begin position="34"/>
        <end position="84"/>
    </location>
</feature>
<feature type="domain" description="HTH myb-type" evidence="2">
    <location>
        <begin position="87"/>
        <end position="135"/>
    </location>
</feature>
<feature type="domain" description="Myb-like" evidence="1">
    <location>
        <begin position="139"/>
        <end position="188"/>
    </location>
</feature>
<dbReference type="EMBL" id="JASJQH010000112">
    <property type="protein sequence ID" value="KAK9766940.1"/>
    <property type="molecule type" value="Genomic_DNA"/>
</dbReference>
<dbReference type="InterPro" id="IPR009057">
    <property type="entry name" value="Homeodomain-like_sf"/>
</dbReference>
<dbReference type="PANTHER" id="PTHR45614">
    <property type="entry name" value="MYB PROTEIN-RELATED"/>
    <property type="match status" value="1"/>
</dbReference>
<gene>
    <name evidence="3" type="primary">MYBL1_1</name>
    <name evidence="3" type="ORF">K7432_003612</name>
</gene>
<evidence type="ECO:0000259" key="2">
    <source>
        <dbReference type="PROSITE" id="PS51294"/>
    </source>
</evidence>
<dbReference type="InterPro" id="IPR001005">
    <property type="entry name" value="SANT/Myb"/>
</dbReference>
<feature type="domain" description="HTH myb-type" evidence="2">
    <location>
        <begin position="139"/>
        <end position="192"/>
    </location>
</feature>
<evidence type="ECO:0000313" key="3">
    <source>
        <dbReference type="EMBL" id="KAK9766940.1"/>
    </source>
</evidence>
<comment type="caution">
    <text evidence="3">The sequence shown here is derived from an EMBL/GenBank/DDBJ whole genome shotgun (WGS) entry which is preliminary data.</text>
</comment>
<dbReference type="InterPro" id="IPR017930">
    <property type="entry name" value="Myb_dom"/>
</dbReference>
<dbReference type="Gene3D" id="1.10.10.60">
    <property type="entry name" value="Homeodomain-like"/>
    <property type="match status" value="4"/>
</dbReference>
<keyword evidence="4" id="KW-1185">Reference proteome</keyword>
<protein>
    <submittedName>
        <fullName evidence="3">Myb- protein A</fullName>
    </submittedName>
</protein>
<dbReference type="Proteomes" id="UP001479436">
    <property type="component" value="Unassembled WGS sequence"/>
</dbReference>
<evidence type="ECO:0000259" key="1">
    <source>
        <dbReference type="PROSITE" id="PS50090"/>
    </source>
</evidence>
<dbReference type="SMART" id="SM00717">
    <property type="entry name" value="SANT"/>
    <property type="match status" value="4"/>
</dbReference>
<dbReference type="SUPFAM" id="SSF46689">
    <property type="entry name" value="Homeodomain-like"/>
    <property type="match status" value="4"/>
</dbReference>
<dbReference type="InterPro" id="IPR050560">
    <property type="entry name" value="MYB_TF"/>
</dbReference>
<feature type="domain" description="Myb-like" evidence="1">
    <location>
        <begin position="87"/>
        <end position="138"/>
    </location>
</feature>
<name>A0ABR2WZI8_9FUNG</name>
<organism evidence="3 4">
    <name type="scientific">Basidiobolus ranarum</name>
    <dbReference type="NCBI Taxonomy" id="34480"/>
    <lineage>
        <taxon>Eukaryota</taxon>
        <taxon>Fungi</taxon>
        <taxon>Fungi incertae sedis</taxon>
        <taxon>Zoopagomycota</taxon>
        <taxon>Entomophthoromycotina</taxon>
        <taxon>Basidiobolomycetes</taxon>
        <taxon>Basidiobolales</taxon>
        <taxon>Basidiobolaceae</taxon>
        <taxon>Basidiobolus</taxon>
    </lineage>
</organism>
<dbReference type="PROSITE" id="PS50090">
    <property type="entry name" value="MYB_LIKE"/>
    <property type="match status" value="4"/>
</dbReference>
<dbReference type="Pfam" id="PF13921">
    <property type="entry name" value="Myb_DNA-bind_6"/>
    <property type="match status" value="1"/>
</dbReference>